<dbReference type="EMBL" id="JBEPMM010000011">
    <property type="protein sequence ID" value="MET3693991.1"/>
    <property type="molecule type" value="Genomic_DNA"/>
</dbReference>
<dbReference type="InterPro" id="IPR049675">
    <property type="entry name" value="QatB"/>
</dbReference>
<evidence type="ECO:0000313" key="2">
    <source>
        <dbReference type="Proteomes" id="UP001549145"/>
    </source>
</evidence>
<comment type="caution">
    <text evidence="1">The sequence shown here is derived from an EMBL/GenBank/DDBJ whole genome shotgun (WGS) entry which is preliminary data.</text>
</comment>
<evidence type="ECO:0000313" key="1">
    <source>
        <dbReference type="EMBL" id="MET3693991.1"/>
    </source>
</evidence>
<protein>
    <submittedName>
        <fullName evidence="1">Uncharacterized protein</fullName>
    </submittedName>
</protein>
<accession>A0ABV2LB88</accession>
<proteinExistence type="predicted"/>
<reference evidence="1 2" key="1">
    <citation type="submission" date="2024-06" db="EMBL/GenBank/DDBJ databases">
        <title>Genomic Encyclopedia of Type Strains, Phase IV (KMG-IV): sequencing the most valuable type-strain genomes for metagenomic binning, comparative biology and taxonomic classification.</title>
        <authorList>
            <person name="Goeker M."/>
        </authorList>
    </citation>
    <scope>NUCLEOTIDE SEQUENCE [LARGE SCALE GENOMIC DNA]</scope>
    <source>
        <strain evidence="1 2">DSM 21331</strain>
    </source>
</reference>
<dbReference type="NCBIfam" id="NF041924">
    <property type="entry name" value="QatB"/>
    <property type="match status" value="1"/>
</dbReference>
<gene>
    <name evidence="1" type="ORF">ABID43_003546</name>
</gene>
<sequence>MLGLFRDFDTVGVRETFERLGLDALLDGGVAEAFAGLTDVICADGGLVDEAIARDAWAETVDQLGALGIESLDAFEAAQKQGFFAAFLSNSIVGRIFHDIAVRGFKVAPVIADFRTVERELRDYVSAATRDGIIGLTPQSFGDLTGPSLGRIVDEIYEVAWSLLETYGDEGESS</sequence>
<name>A0ABV2LB88_9HYPH</name>
<dbReference type="Proteomes" id="UP001549145">
    <property type="component" value="Unassembled WGS sequence"/>
</dbReference>
<keyword evidence="2" id="KW-1185">Reference proteome</keyword>
<organism evidence="1 2">
    <name type="scientific">Methylobacterium goesingense</name>
    <dbReference type="NCBI Taxonomy" id="243690"/>
    <lineage>
        <taxon>Bacteria</taxon>
        <taxon>Pseudomonadati</taxon>
        <taxon>Pseudomonadota</taxon>
        <taxon>Alphaproteobacteria</taxon>
        <taxon>Hyphomicrobiales</taxon>
        <taxon>Methylobacteriaceae</taxon>
        <taxon>Methylobacterium</taxon>
    </lineage>
</organism>